<evidence type="ECO:0000259" key="1">
    <source>
        <dbReference type="Pfam" id="PF12806"/>
    </source>
</evidence>
<gene>
    <name evidence="2" type="ORF">KDM89_19025</name>
</gene>
<sequence length="48" mass="5038">GQGDADFLQAKIATARFFADHILSAAQGMRSAIVDGSAGVLALREDQF</sequence>
<evidence type="ECO:0000313" key="3">
    <source>
        <dbReference type="Proteomes" id="UP000680067"/>
    </source>
</evidence>
<reference evidence="2" key="1">
    <citation type="submission" date="2021-04" db="EMBL/GenBank/DDBJ databases">
        <title>novel species isolated from subtropical streams in China.</title>
        <authorList>
            <person name="Lu H."/>
        </authorList>
    </citation>
    <scope>NUCLEOTIDE SEQUENCE</scope>
    <source>
        <strain evidence="2">LFS511W</strain>
    </source>
</reference>
<dbReference type="AlphaFoldDB" id="A0A941DNT4"/>
<protein>
    <submittedName>
        <fullName evidence="2">Acyl-CoA dehydrogenase C-terminal domain-containing protein</fullName>
    </submittedName>
</protein>
<feature type="non-terminal residue" evidence="2">
    <location>
        <position position="1"/>
    </location>
</feature>
<dbReference type="InterPro" id="IPR025878">
    <property type="entry name" value="Acyl-CoA_dh-like_C_dom"/>
</dbReference>
<accession>A0A941DNT4</accession>
<feature type="domain" description="Acetyl-CoA dehydrogenase-like C-terminal" evidence="1">
    <location>
        <begin position="2"/>
        <end position="43"/>
    </location>
</feature>
<name>A0A941DNT4_9BURK</name>
<comment type="caution">
    <text evidence="2">The sequence shown here is derived from an EMBL/GenBank/DDBJ whole genome shotgun (WGS) entry which is preliminary data.</text>
</comment>
<dbReference type="EMBL" id="JAGSPN010000027">
    <property type="protein sequence ID" value="MBR7784233.1"/>
    <property type="molecule type" value="Genomic_DNA"/>
</dbReference>
<dbReference type="RefSeq" id="WP_212689502.1">
    <property type="nucleotide sequence ID" value="NZ_JAGSPN010000027.1"/>
</dbReference>
<organism evidence="2 3">
    <name type="scientific">Undibacterium luofuense</name>
    <dbReference type="NCBI Taxonomy" id="2828733"/>
    <lineage>
        <taxon>Bacteria</taxon>
        <taxon>Pseudomonadati</taxon>
        <taxon>Pseudomonadota</taxon>
        <taxon>Betaproteobacteria</taxon>
        <taxon>Burkholderiales</taxon>
        <taxon>Oxalobacteraceae</taxon>
        <taxon>Undibacterium</taxon>
    </lineage>
</organism>
<dbReference type="Pfam" id="PF12806">
    <property type="entry name" value="Acyl-CoA_dh_C"/>
    <property type="match status" value="1"/>
</dbReference>
<proteinExistence type="predicted"/>
<evidence type="ECO:0000313" key="2">
    <source>
        <dbReference type="EMBL" id="MBR7784233.1"/>
    </source>
</evidence>
<keyword evidence="3" id="KW-1185">Reference proteome</keyword>
<dbReference type="Proteomes" id="UP000680067">
    <property type="component" value="Unassembled WGS sequence"/>
</dbReference>